<gene>
    <name evidence="4" type="ORF">DI536_01045</name>
</gene>
<name>A0A2W5TWK8_9BACT</name>
<dbReference type="Pfam" id="PF01839">
    <property type="entry name" value="FG-GAP"/>
    <property type="match status" value="1"/>
</dbReference>
<evidence type="ECO:0000256" key="3">
    <source>
        <dbReference type="ARBA" id="ARBA00023180"/>
    </source>
</evidence>
<evidence type="ECO:0000256" key="1">
    <source>
        <dbReference type="ARBA" id="ARBA00022729"/>
    </source>
</evidence>
<dbReference type="PROSITE" id="PS51470">
    <property type="entry name" value="FG_GAP"/>
    <property type="match status" value="1"/>
</dbReference>
<evidence type="ECO:0000256" key="2">
    <source>
        <dbReference type="ARBA" id="ARBA00022737"/>
    </source>
</evidence>
<dbReference type="Proteomes" id="UP000249061">
    <property type="component" value="Unassembled WGS sequence"/>
</dbReference>
<reference evidence="4 5" key="1">
    <citation type="submission" date="2017-08" db="EMBL/GenBank/DDBJ databases">
        <title>Infants hospitalized years apart are colonized by the same room-sourced microbial strains.</title>
        <authorList>
            <person name="Brooks B."/>
            <person name="Olm M.R."/>
            <person name="Firek B.A."/>
            <person name="Baker R."/>
            <person name="Thomas B.C."/>
            <person name="Morowitz M.J."/>
            <person name="Banfield J.F."/>
        </authorList>
    </citation>
    <scope>NUCLEOTIDE SEQUENCE [LARGE SCALE GENOMIC DNA]</scope>
    <source>
        <strain evidence="4">S2_003_000_R2_14</strain>
    </source>
</reference>
<keyword evidence="3" id="KW-0325">Glycoprotein</keyword>
<evidence type="ECO:0000313" key="4">
    <source>
        <dbReference type="EMBL" id="PZR18497.1"/>
    </source>
</evidence>
<dbReference type="InterPro" id="IPR018247">
    <property type="entry name" value="EF_Hand_1_Ca_BS"/>
</dbReference>
<protein>
    <submittedName>
        <fullName evidence="4">Uncharacterized protein</fullName>
    </submittedName>
</protein>
<proteinExistence type="predicted"/>
<keyword evidence="2" id="KW-0677">Repeat</keyword>
<dbReference type="SUPFAM" id="SSF69318">
    <property type="entry name" value="Integrin alpha N-terminal domain"/>
    <property type="match status" value="2"/>
</dbReference>
<dbReference type="InterPro" id="IPR013517">
    <property type="entry name" value="FG-GAP"/>
</dbReference>
<dbReference type="PROSITE" id="PS00018">
    <property type="entry name" value="EF_HAND_1"/>
    <property type="match status" value="1"/>
</dbReference>
<dbReference type="InterPro" id="IPR013519">
    <property type="entry name" value="Int_alpha_beta-p"/>
</dbReference>
<dbReference type="SMART" id="SM00191">
    <property type="entry name" value="Int_alpha"/>
    <property type="match status" value="4"/>
</dbReference>
<dbReference type="Gene3D" id="2.130.10.130">
    <property type="entry name" value="Integrin alpha, N-terminal"/>
    <property type="match status" value="3"/>
</dbReference>
<dbReference type="InterPro" id="IPR028994">
    <property type="entry name" value="Integrin_alpha_N"/>
</dbReference>
<evidence type="ECO:0000313" key="5">
    <source>
        <dbReference type="Proteomes" id="UP000249061"/>
    </source>
</evidence>
<dbReference type="EMBL" id="QFQP01000001">
    <property type="protein sequence ID" value="PZR18497.1"/>
    <property type="molecule type" value="Genomic_DNA"/>
</dbReference>
<sequence>MNQKSGTRHKAEMGAPMVRGNMLRLAVALSGVAMVINGCACDQQPPVTCADAVVTFEQPVAGATVDAPFDVSIVARTADGAAFDFEAASLKIGSATFTGEVSGNRATFTGVTSASGEQEISAAIAQGSCSQTGKQTVTVRSTTCATPTVTSVSFPQDIDANGTLNSGELSGAIQVRVAATCVSGVQVRIKRGNTEVGALTSFTNNAAMVTLNDPNPADDQYEFVAELVRDGQVVGMAGASAVGRIRVARSGPAVAVTTSGTFGPADDASSTMSGFQLDVMGTAPDGVLCELKVDDQTQPGISPVSGELSARFTLPQSTGTHTVTLTCIDASGNVGTASGMFSLNFTPPSLTVISPMNSDGGAVGVVTESPLQITLATSADDGSIATVARDGLVVGTGLVSNGMASLEAPFGGDGTYELLVSVEDTNGNRSSVTLTVSVDLTGCGLVFTRPATGSALLTPAQLNGGTYSFQTRSDAVCAGQTVTLFRSDIAADGGVGAEQQVGSVVVNAAGVADFAPLTMTNGDARYRGVVANPNDAGVSSAVVRVTVDLDGPAITNPIVPTGQPAALLTAAQDTAAGIPGVQRTLAFSARVPMGGRVDVCITQANDGMGPLTPGGECGANWYLLRQAITSPSSGFTFPEGEYDIKIIVANSGLTPAPASAPVHVIVDGTRPCLRAITRALPQDTTPTDSRLNISELAGQAPRLQFSLGCGDMSAAALSTTNGVVIRDVVNGSPGAVRPSNTTFMNDVATVTLTGAYATEQDLNLFVELTDVIGNKNLYLTTNDPSSFVFRVDPVAPVCSIDSPSQTTLGIAQVPGGNLNVQVGTASDVGMNGVSLTFTGQAARVVTPNLNTASSIYALSGDAAYTIGAVCTDQSGNATTAAARNVRVDLVAPTCAITQPVPNDNRAEKNIVTTVAVTGAPAGAAVTVTSTVAGITNNLLSVNSAGTLAEATVTYPNGAQTITATVADDVGNTCTSAGVTFTVNSTSCNLDFDATGPIITNSQGSWLNRAGASLPEQGPTPPNATVAIKAVTSDCGAGKNAYLYPGGASTTPGGSPVVTGVGGVVTFPAQAFPEDSLYTVTIDNGAGQFTHRSFTVSLKAPSVAGGLTLRRSAQAMTAVPVAKDAALVFGAATGNRRVETATAADLVFGDLDATAADAQFQLAISGIDGANVGAFKARLEVFEGATLLSPAVTVDTAPFTPSLPMMKLAHRLDDTATSLVIRVTSPAGNTYTSTHSALVDVIAPAVPTVTRNLTSARAATVDVQWSAVFDDGTDTASGGLTGGAQAAGYDIRWTTSSVPANNAMVAEADYFGSSSKQETVEPWQSGNITKALTLPPLNTYFIAVRARDEVGNYSTFAAPTSVANPWTVVTLTVANAPTDFGQTVTAASNVTGSAENDILISAPSLNGVGAVYVFQGSAALTSQTTCAAGCTQLAPPDGIGTFFGSDVSTGGNVGDDAADATTTGMADIVIGQRGYSTTGRAFVFFGSTAGITRSIEIRGDVSNTIGWTASLIGDLDGDGLREVALPAHLYGSGRGRIYIFKGRSYAAWQAAFMSGQQFIPVTSANWVIEGEYLVAANPANSSNGLGLNRLGVATLPGVTGRTLSDGGVAPELVVSIPRANVSRVALYGAAQITASSSVAPLGAFDGGIQVLSQAPFASNSIVVGFGASLWGAGPVQRVDLADLYVGYPNESRVYRYSNWGTSGAASGAATENIQGIGGFGANVTSGDLNGDGKPDLLVGEGGATNNGAWILYQRAGAFDSPVGGTSPQFNVSELRPVRNGGLSNQMPNRFVALGDFGAGVTVIAADATTGSVRLWK</sequence>
<accession>A0A2W5TWK8</accession>
<organism evidence="4 5">
    <name type="scientific">Archangium gephyra</name>
    <dbReference type="NCBI Taxonomy" id="48"/>
    <lineage>
        <taxon>Bacteria</taxon>
        <taxon>Pseudomonadati</taxon>
        <taxon>Myxococcota</taxon>
        <taxon>Myxococcia</taxon>
        <taxon>Myxococcales</taxon>
        <taxon>Cystobacterineae</taxon>
        <taxon>Archangiaceae</taxon>
        <taxon>Archangium</taxon>
    </lineage>
</organism>
<comment type="caution">
    <text evidence="4">The sequence shown here is derived from an EMBL/GenBank/DDBJ whole genome shotgun (WGS) entry which is preliminary data.</text>
</comment>
<keyword evidence="1" id="KW-0732">Signal</keyword>